<accession>K0JPP3</accession>
<feature type="region of interest" description="Disordered" evidence="1">
    <location>
        <begin position="29"/>
        <end position="63"/>
    </location>
</feature>
<feature type="compositionally biased region" description="Low complexity" evidence="1">
    <location>
        <begin position="30"/>
        <end position="51"/>
    </location>
</feature>
<feature type="domain" description="DUF2020" evidence="3">
    <location>
        <begin position="52"/>
        <end position="189"/>
    </location>
</feature>
<evidence type="ECO:0000259" key="3">
    <source>
        <dbReference type="Pfam" id="PF09449"/>
    </source>
</evidence>
<keyword evidence="5" id="KW-1185">Reference proteome</keyword>
<reference evidence="4 5" key="1">
    <citation type="journal article" date="2012" name="BMC Genomics">
        <title>Complete genome sequence of Saccharothrix espanaensis DSM 44229T and comparison to the other completely sequenced Pseudonocardiaceae.</title>
        <authorList>
            <person name="Strobel T."/>
            <person name="Al-Dilaimi A."/>
            <person name="Blom J."/>
            <person name="Gessner A."/>
            <person name="Kalinowski J."/>
            <person name="Luzhetska M."/>
            <person name="Puhler A."/>
            <person name="Szczepanowski R."/>
            <person name="Bechthold A."/>
            <person name="Ruckert C."/>
        </authorList>
    </citation>
    <scope>NUCLEOTIDE SEQUENCE [LARGE SCALE GENOMIC DNA]</scope>
    <source>
        <strain evidence="5">ATCC 51144 / DSM 44229 / JCM 9112 / NBRC 15066 / NRRL 15764</strain>
    </source>
</reference>
<dbReference type="PATRIC" id="fig|1179773.3.peg.12"/>
<feature type="chain" id="PRO_5003833778" evidence="2">
    <location>
        <begin position="28"/>
        <end position="189"/>
    </location>
</feature>
<dbReference type="KEGG" id="sesp:BN6_00130"/>
<evidence type="ECO:0000313" key="4">
    <source>
        <dbReference type="EMBL" id="CCH27346.1"/>
    </source>
</evidence>
<dbReference type="eggNOG" id="ENOG50337DZ">
    <property type="taxonomic scope" value="Bacteria"/>
</dbReference>
<keyword evidence="2" id="KW-0732">Signal</keyword>
<feature type="signal peptide" evidence="2">
    <location>
        <begin position="1"/>
        <end position="27"/>
    </location>
</feature>
<evidence type="ECO:0000313" key="5">
    <source>
        <dbReference type="Proteomes" id="UP000006281"/>
    </source>
</evidence>
<dbReference type="EMBL" id="HE804045">
    <property type="protein sequence ID" value="CCH27346.1"/>
    <property type="molecule type" value="Genomic_DNA"/>
</dbReference>
<sequence length="189" mass="18860">MTGSPMNQALRIALPSLLVLGALTACGSGEPAKTTSPAPPATSVAHSSAPAPAGPPPVPEPAAAGTCPYLEKSFVAEANGQLVREVRLSADQPRPACFFYANATDVQLSVWVFEGDAKTAKAVVDRAAPVADSSPASAPAGWAGGSLSGAQGAVYAVAKDGAAVVVTSNQQQSIKAKRIAETVIGNLGL</sequence>
<name>K0JPP3_SACES</name>
<evidence type="ECO:0000256" key="1">
    <source>
        <dbReference type="SAM" id="MobiDB-lite"/>
    </source>
</evidence>
<dbReference type="InterPro" id="IPR016123">
    <property type="entry name" value="Mog1/PsbP_a/b/a-sand"/>
</dbReference>
<dbReference type="Gene3D" id="3.40.1000.10">
    <property type="entry name" value="Mog1/PsbP, alpha/beta/alpha sandwich"/>
    <property type="match status" value="1"/>
</dbReference>
<dbReference type="STRING" id="1179773.BN6_00130"/>
<dbReference type="Proteomes" id="UP000006281">
    <property type="component" value="Chromosome"/>
</dbReference>
<dbReference type="InterPro" id="IPR018567">
    <property type="entry name" value="DUF2020"/>
</dbReference>
<dbReference type="Pfam" id="PF09449">
    <property type="entry name" value="DUF2020"/>
    <property type="match status" value="1"/>
</dbReference>
<dbReference type="HOGENOM" id="CLU_099876_1_0_11"/>
<protein>
    <submittedName>
        <fullName evidence="4">Putative secreted protein</fullName>
    </submittedName>
</protein>
<proteinExistence type="predicted"/>
<dbReference type="SUPFAM" id="SSF55724">
    <property type="entry name" value="Mog1p/PsbP-like"/>
    <property type="match status" value="1"/>
</dbReference>
<evidence type="ECO:0000256" key="2">
    <source>
        <dbReference type="SAM" id="SignalP"/>
    </source>
</evidence>
<dbReference type="AlphaFoldDB" id="K0JPP3"/>
<gene>
    <name evidence="4" type="ordered locus">BN6_00130</name>
</gene>
<organism evidence="4 5">
    <name type="scientific">Saccharothrix espanaensis (strain ATCC 51144 / DSM 44229 / JCM 9112 / NBRC 15066 / NRRL 15764)</name>
    <dbReference type="NCBI Taxonomy" id="1179773"/>
    <lineage>
        <taxon>Bacteria</taxon>
        <taxon>Bacillati</taxon>
        <taxon>Actinomycetota</taxon>
        <taxon>Actinomycetes</taxon>
        <taxon>Pseudonocardiales</taxon>
        <taxon>Pseudonocardiaceae</taxon>
        <taxon>Saccharothrix</taxon>
    </lineage>
</organism>